<proteinExistence type="predicted"/>
<dbReference type="EMBL" id="MFYX01000061">
    <property type="protein sequence ID" value="OGK05130.1"/>
    <property type="molecule type" value="Genomic_DNA"/>
</dbReference>
<dbReference type="AlphaFoldDB" id="A0A1F7FEK8"/>
<dbReference type="Proteomes" id="UP000179243">
    <property type="component" value="Unassembled WGS sequence"/>
</dbReference>
<comment type="caution">
    <text evidence="1">The sequence shown here is derived from an EMBL/GenBank/DDBJ whole genome shotgun (WGS) entry which is preliminary data.</text>
</comment>
<organism evidence="1 2">
    <name type="scientific">Candidatus Raymondbacteria bacterium RIFOXYD12_FULL_49_13</name>
    <dbReference type="NCBI Taxonomy" id="1817890"/>
    <lineage>
        <taxon>Bacteria</taxon>
        <taxon>Raymondiibacteriota</taxon>
    </lineage>
</organism>
<accession>A0A1F7FEK8</accession>
<name>A0A1F7FEK8_UNCRA</name>
<sequence length="74" mass="8407">MVYSLNDAAGAWAKGNDARFLYDVIPGGERQRQIAFNFGVNAVLYALTANYKKDAVHVKALMERGKYRKLPWTR</sequence>
<protein>
    <submittedName>
        <fullName evidence="1">Uncharacterized protein</fullName>
    </submittedName>
</protein>
<evidence type="ECO:0000313" key="1">
    <source>
        <dbReference type="EMBL" id="OGK05130.1"/>
    </source>
</evidence>
<gene>
    <name evidence="1" type="ORF">A2519_13470</name>
</gene>
<dbReference type="Gene3D" id="3.40.50.12140">
    <property type="entry name" value="Domain of unknown function DUF4159"/>
    <property type="match status" value="1"/>
</dbReference>
<reference evidence="1 2" key="1">
    <citation type="journal article" date="2016" name="Nat. Commun.">
        <title>Thousands of microbial genomes shed light on interconnected biogeochemical processes in an aquifer system.</title>
        <authorList>
            <person name="Anantharaman K."/>
            <person name="Brown C.T."/>
            <person name="Hug L.A."/>
            <person name="Sharon I."/>
            <person name="Castelle C.J."/>
            <person name="Probst A.J."/>
            <person name="Thomas B.C."/>
            <person name="Singh A."/>
            <person name="Wilkins M.J."/>
            <person name="Karaoz U."/>
            <person name="Brodie E.L."/>
            <person name="Williams K.H."/>
            <person name="Hubbard S.S."/>
            <person name="Banfield J.F."/>
        </authorList>
    </citation>
    <scope>NUCLEOTIDE SEQUENCE [LARGE SCALE GENOMIC DNA]</scope>
</reference>
<evidence type="ECO:0000313" key="2">
    <source>
        <dbReference type="Proteomes" id="UP000179243"/>
    </source>
</evidence>